<reference evidence="1 2" key="1">
    <citation type="submission" date="2017-11" db="EMBL/GenBank/DDBJ databases">
        <authorList>
            <person name="Lechat P."/>
        </authorList>
    </citation>
    <scope>NUCLEOTIDE SEQUENCE [LARGE SCALE GENOMIC DNA]</scope>
    <source>
        <strain evidence="1">L495</strain>
    </source>
</reference>
<sequence>MLRPIGSNIEFNSEGIGTKSAVASKTAMKFASDSPRFSYGPAHVQQKLKS</sequence>
<comment type="caution">
    <text evidence="1">The sequence shown here is derived from an EMBL/GenBank/DDBJ whole genome shotgun (WGS) entry which is preliminary data.</text>
</comment>
<accession>A0AAQ1NXG8</accession>
<dbReference type="AlphaFoldDB" id="A0AAQ1NXG8"/>
<gene>
    <name evidence="1" type="ORF">LMANV2_280026</name>
</gene>
<organism evidence="1 2">
    <name type="scientific">Leptospira interrogans serovar Manilae</name>
    <dbReference type="NCBI Taxonomy" id="214675"/>
    <lineage>
        <taxon>Bacteria</taxon>
        <taxon>Pseudomonadati</taxon>
        <taxon>Spirochaetota</taxon>
        <taxon>Spirochaetia</taxon>
        <taxon>Leptospirales</taxon>
        <taxon>Leptospiraceae</taxon>
        <taxon>Leptospira</taxon>
    </lineage>
</organism>
<proteinExistence type="predicted"/>
<dbReference type="Proteomes" id="UP000234460">
    <property type="component" value="Chromosome LMANV2"/>
</dbReference>
<dbReference type="EMBL" id="OEJX01000021">
    <property type="protein sequence ID" value="SOR61261.1"/>
    <property type="molecule type" value="Genomic_DNA"/>
</dbReference>
<protein>
    <submittedName>
        <fullName evidence="1">Uncharacterized protein</fullName>
    </submittedName>
</protein>
<evidence type="ECO:0000313" key="1">
    <source>
        <dbReference type="EMBL" id="SOR61261.1"/>
    </source>
</evidence>
<dbReference type="RefSeq" id="WP_017853216.1">
    <property type="nucleotide sequence ID" value="NZ_CP011931.1"/>
</dbReference>
<name>A0AAQ1NXG8_LEPIR</name>
<evidence type="ECO:0000313" key="2">
    <source>
        <dbReference type="Proteomes" id="UP000234460"/>
    </source>
</evidence>